<evidence type="ECO:0000256" key="5">
    <source>
        <dbReference type="ARBA" id="ARBA00022845"/>
    </source>
</evidence>
<dbReference type="InterPro" id="IPR002885">
    <property type="entry name" value="PPR_rpt"/>
</dbReference>
<accession>A0A8C9SD04</accession>
<evidence type="ECO:0000256" key="2">
    <source>
        <dbReference type="ARBA" id="ARBA00008551"/>
    </source>
</evidence>
<evidence type="ECO:0000256" key="13">
    <source>
        <dbReference type="SAM" id="MobiDB-lite"/>
    </source>
</evidence>
<comment type="similarity">
    <text evidence="2">Belongs to the mitochondrion-specific ribosomal protein mS39 family.</text>
</comment>
<evidence type="ECO:0000256" key="7">
    <source>
        <dbReference type="ARBA" id="ARBA00022946"/>
    </source>
</evidence>
<dbReference type="OrthoDB" id="185373at2759"/>
<keyword evidence="10" id="KW-0687">Ribonucleoprotein</keyword>
<evidence type="ECO:0000256" key="6">
    <source>
        <dbReference type="ARBA" id="ARBA00022884"/>
    </source>
</evidence>
<keyword evidence="7" id="KW-0809">Transit peptide</keyword>
<reference evidence="14 15" key="1">
    <citation type="submission" date="2019-04" db="EMBL/GenBank/DDBJ databases">
        <authorList>
            <consortium name="Wellcome Sanger Institute Data Sharing"/>
        </authorList>
    </citation>
    <scope>NUCLEOTIDE SEQUENCE [LARGE SCALE GENOMIC DNA]</scope>
</reference>
<dbReference type="Gene3D" id="1.25.40.10">
    <property type="entry name" value="Tetratricopeptide repeat domain"/>
    <property type="match status" value="2"/>
</dbReference>
<evidence type="ECO:0000256" key="8">
    <source>
        <dbReference type="ARBA" id="ARBA00022980"/>
    </source>
</evidence>
<dbReference type="InterPro" id="IPR037387">
    <property type="entry name" value="PTCD3"/>
</dbReference>
<reference evidence="14" key="3">
    <citation type="submission" date="2025-09" db="UniProtKB">
        <authorList>
            <consortium name="Ensembl"/>
        </authorList>
    </citation>
    <scope>IDENTIFICATION</scope>
</reference>
<proteinExistence type="inferred from homology"/>
<evidence type="ECO:0000256" key="9">
    <source>
        <dbReference type="ARBA" id="ARBA00023128"/>
    </source>
</evidence>
<sequence length="682" mass="76695">MAALCVVAGSSLYRNGAQIFQRLQKECIRRNFGCSAVLDQQNSTSKTAGSHQDVLIPKKKRWNELAVLQALSSTVQRDPTASHYRFQDDPYLTPRTASEFKLFSLSQESGRNAAKYIINTYPNFFLKDYAEPHIPCLMPESLQPKVTEVCEAGLRELIHLRKVRSAVDMYDRLLQAGTVVSLELTNNLLDLICFYGDQDPVQGDQAEPEKTAEGEVVQDPAPRRKEGRFRKSDSLHRTWRKDNNAERIFHLMPERNERSYGALIRGMVKYGAHSKAFDLYTDMQNNRMAADVHAFNALIAAAPEVRQKYSEKWDLIAEMLKQMNKLGVRPTLLTFNTVLKSLLRCGPLSRALVLQVLGEMKALGIEPSLATYYHILVAFYRQALSPSTLSRTMLTTDLLHSMMDEISGKVFDALDPDDVYFFNYAMNICCSLKDLGLAYRVHSLLNVGDNWKLLGNPSREGFYYGSLFNLVCMMENIGVVLQWYRDLVPSLFYPNSHTMRDLLQALDADNRLDLIPEIWKDVKQLGLATVSGDLAEEVLALMARDEHSPEIQESFANCALAVKAVYGHGEQSQATLDFTASALCNMATILLAAGRTDQAWEILQLFKANNRVPSEKLLDEFLNSAKSGSNSEQAVTLVQMSSSFSLPATARLAQRVEQEFDLSEEQKKALQDVEATSDSDKD</sequence>
<dbReference type="RefSeq" id="XP_018584081.2">
    <property type="nucleotide sequence ID" value="XM_018728565.2"/>
</dbReference>
<keyword evidence="3" id="KW-0699">rRNA-binding</keyword>
<feature type="region of interest" description="Disordered" evidence="13">
    <location>
        <begin position="663"/>
        <end position="682"/>
    </location>
</feature>
<keyword evidence="5" id="KW-0810">Translation regulation</keyword>
<dbReference type="GO" id="GO:0032543">
    <property type="term" value="P:mitochondrial translation"/>
    <property type="evidence" value="ECO:0007669"/>
    <property type="project" value="InterPro"/>
</dbReference>
<evidence type="ECO:0000256" key="1">
    <source>
        <dbReference type="ARBA" id="ARBA00004173"/>
    </source>
</evidence>
<evidence type="ECO:0000256" key="4">
    <source>
        <dbReference type="ARBA" id="ARBA00022737"/>
    </source>
</evidence>
<dbReference type="PANTHER" id="PTHR16276:SF1">
    <property type="entry name" value="SMALL RIBOSOMAL SUBUNIT PROTEIN MS39"/>
    <property type="match status" value="1"/>
</dbReference>
<keyword evidence="8" id="KW-0689">Ribosomal protein</keyword>
<evidence type="ECO:0000256" key="10">
    <source>
        <dbReference type="ARBA" id="ARBA00023274"/>
    </source>
</evidence>
<dbReference type="AlphaFoldDB" id="A0A8C9SD04"/>
<comment type="subcellular location">
    <subcellularLocation>
        <location evidence="1">Mitochondrion</location>
    </subcellularLocation>
</comment>
<dbReference type="GeneID" id="108920070"/>
<dbReference type="Pfam" id="PF13812">
    <property type="entry name" value="PPR_3"/>
    <property type="match status" value="1"/>
</dbReference>
<keyword evidence="4" id="KW-0677">Repeat</keyword>
<evidence type="ECO:0000256" key="11">
    <source>
        <dbReference type="ARBA" id="ARBA00035134"/>
    </source>
</evidence>
<evidence type="ECO:0000256" key="12">
    <source>
        <dbReference type="PROSITE-ProRule" id="PRU00708"/>
    </source>
</evidence>
<dbReference type="KEGG" id="sfm:108920070"/>
<feature type="region of interest" description="Disordered" evidence="13">
    <location>
        <begin position="202"/>
        <end position="227"/>
    </location>
</feature>
<dbReference type="Pfam" id="PF22330">
    <property type="entry name" value="Rib_mS39_PPR"/>
    <property type="match status" value="1"/>
</dbReference>
<dbReference type="Ensembl" id="ENSSFOT00015030965.2">
    <property type="protein sequence ID" value="ENSSFOP00015030617.2"/>
    <property type="gene ID" value="ENSSFOG00015019643.2"/>
</dbReference>
<dbReference type="CTD" id="55037"/>
<dbReference type="InterPro" id="IPR011990">
    <property type="entry name" value="TPR-like_helical_dom_sf"/>
</dbReference>
<dbReference type="GO" id="GO:0043024">
    <property type="term" value="F:ribosomal small subunit binding"/>
    <property type="evidence" value="ECO:0007669"/>
    <property type="project" value="InterPro"/>
</dbReference>
<organism evidence="14 15">
    <name type="scientific">Scleropages formosus</name>
    <name type="common">Asian bonytongue</name>
    <name type="synonym">Osteoglossum formosum</name>
    <dbReference type="NCBI Taxonomy" id="113540"/>
    <lineage>
        <taxon>Eukaryota</taxon>
        <taxon>Metazoa</taxon>
        <taxon>Chordata</taxon>
        <taxon>Craniata</taxon>
        <taxon>Vertebrata</taxon>
        <taxon>Euteleostomi</taxon>
        <taxon>Actinopterygii</taxon>
        <taxon>Neopterygii</taxon>
        <taxon>Teleostei</taxon>
        <taxon>Osteoglossocephala</taxon>
        <taxon>Osteoglossomorpha</taxon>
        <taxon>Osteoglossiformes</taxon>
        <taxon>Osteoglossidae</taxon>
        <taxon>Scleropages</taxon>
    </lineage>
</organism>
<dbReference type="PANTHER" id="PTHR16276">
    <property type="entry name" value="PENTATRICOPEPTIDE REPEAT DOMAIN-CONTAINING PROTEIN 3"/>
    <property type="match status" value="1"/>
</dbReference>
<gene>
    <name evidence="14" type="primary">PTCD3</name>
    <name evidence="14" type="synonym">ptcd3</name>
</gene>
<keyword evidence="15" id="KW-1185">Reference proteome</keyword>
<protein>
    <recommendedName>
        <fullName evidence="11">Small ribosomal subunit protein mS39</fullName>
    </recommendedName>
</protein>
<keyword evidence="6" id="KW-0694">RNA-binding</keyword>
<feature type="repeat" description="PPR" evidence="12">
    <location>
        <begin position="256"/>
        <end position="290"/>
    </location>
</feature>
<dbReference type="Proteomes" id="UP000694397">
    <property type="component" value="Chromosome 1"/>
</dbReference>
<evidence type="ECO:0000256" key="3">
    <source>
        <dbReference type="ARBA" id="ARBA00022730"/>
    </source>
</evidence>
<reference evidence="14" key="2">
    <citation type="submission" date="2025-08" db="UniProtKB">
        <authorList>
            <consortium name="Ensembl"/>
        </authorList>
    </citation>
    <scope>IDENTIFICATION</scope>
</reference>
<dbReference type="GO" id="GO:0006417">
    <property type="term" value="P:regulation of translation"/>
    <property type="evidence" value="ECO:0007669"/>
    <property type="project" value="UniProtKB-KW"/>
</dbReference>
<dbReference type="GO" id="GO:0005840">
    <property type="term" value="C:ribosome"/>
    <property type="evidence" value="ECO:0007669"/>
    <property type="project" value="UniProtKB-KW"/>
</dbReference>
<dbReference type="GO" id="GO:0019843">
    <property type="term" value="F:rRNA binding"/>
    <property type="evidence" value="ECO:0007669"/>
    <property type="project" value="UniProtKB-KW"/>
</dbReference>
<feature type="repeat" description="PPR" evidence="12">
    <location>
        <begin position="331"/>
        <end position="367"/>
    </location>
</feature>
<dbReference type="GO" id="GO:0005739">
    <property type="term" value="C:mitochondrion"/>
    <property type="evidence" value="ECO:0007669"/>
    <property type="project" value="UniProtKB-SubCell"/>
</dbReference>
<name>A0A8C9SD04_SCLFO</name>
<dbReference type="GO" id="GO:1990904">
    <property type="term" value="C:ribonucleoprotein complex"/>
    <property type="evidence" value="ECO:0007669"/>
    <property type="project" value="UniProtKB-KW"/>
</dbReference>
<evidence type="ECO:0000313" key="15">
    <source>
        <dbReference type="Proteomes" id="UP000694397"/>
    </source>
</evidence>
<keyword evidence="9" id="KW-0496">Mitochondrion</keyword>
<dbReference type="GeneTree" id="ENSGT00390000016876"/>
<dbReference type="NCBIfam" id="TIGR00756">
    <property type="entry name" value="PPR"/>
    <property type="match status" value="1"/>
</dbReference>
<evidence type="ECO:0000313" key="14">
    <source>
        <dbReference type="Ensembl" id="ENSSFOP00015030617.2"/>
    </source>
</evidence>
<dbReference type="PROSITE" id="PS51375">
    <property type="entry name" value="PPR"/>
    <property type="match status" value="2"/>
</dbReference>
<dbReference type="InterPro" id="IPR055063">
    <property type="entry name" value="Rib_mS39_PPR"/>
</dbReference>